<keyword evidence="3" id="KW-1185">Reference proteome</keyword>
<dbReference type="Pfam" id="PF00535">
    <property type="entry name" value="Glycos_transf_2"/>
    <property type="match status" value="1"/>
</dbReference>
<dbReference type="EMBL" id="JAALLT010000002">
    <property type="protein sequence ID" value="NGP75943.1"/>
    <property type="molecule type" value="Genomic_DNA"/>
</dbReference>
<gene>
    <name evidence="2" type="ORF">G3570_04810</name>
</gene>
<dbReference type="SUPFAM" id="SSF53448">
    <property type="entry name" value="Nucleotide-diphospho-sugar transferases"/>
    <property type="match status" value="1"/>
</dbReference>
<accession>A0A6M1T6Q8</accession>
<dbReference type="Proteomes" id="UP000473278">
    <property type="component" value="Unassembled WGS sequence"/>
</dbReference>
<dbReference type="PANTHER" id="PTHR43685">
    <property type="entry name" value="GLYCOSYLTRANSFERASE"/>
    <property type="match status" value="1"/>
</dbReference>
<dbReference type="GO" id="GO:0016740">
    <property type="term" value="F:transferase activity"/>
    <property type="evidence" value="ECO:0007669"/>
    <property type="project" value="UniProtKB-KW"/>
</dbReference>
<dbReference type="Gene3D" id="3.90.550.10">
    <property type="entry name" value="Spore Coat Polysaccharide Biosynthesis Protein SpsA, Chain A"/>
    <property type="match status" value="1"/>
</dbReference>
<evidence type="ECO:0000259" key="1">
    <source>
        <dbReference type="Pfam" id="PF00535"/>
    </source>
</evidence>
<organism evidence="2 3">
    <name type="scientific">Halalkalibaculum roseum</name>
    <dbReference type="NCBI Taxonomy" id="2709311"/>
    <lineage>
        <taxon>Bacteria</taxon>
        <taxon>Pseudomonadati</taxon>
        <taxon>Balneolota</taxon>
        <taxon>Balneolia</taxon>
        <taxon>Balneolales</taxon>
        <taxon>Balneolaceae</taxon>
        <taxon>Halalkalibaculum</taxon>
    </lineage>
</organism>
<feature type="domain" description="Glycosyltransferase 2-like" evidence="1">
    <location>
        <begin position="18"/>
        <end position="144"/>
    </location>
</feature>
<dbReference type="PANTHER" id="PTHR43685:SF2">
    <property type="entry name" value="GLYCOSYLTRANSFERASE 2-LIKE DOMAIN-CONTAINING PROTEIN"/>
    <property type="match status" value="1"/>
</dbReference>
<sequence length="354" mass="40724">MSNQNVLTTPSKKNKITAVITAYNAERFISRSIDSVINQKGEECDIIVVNDASTDDTAKVVKEYGDRVKYIELKENRGPAVGRTVGLFETDTDFVAFLDSDDCWKEDFARVMKNFLRSHPEAVAANSGYVSIDYNGETKFQPQLTKEDQKYYKDGALCENFYEFWAKYNCVRTGTVLMRTQVAQKTGGQREDLRLTEDLEFWGYLATFSRWGFVPANLFVTDQQILTPSERLEKFNKRFSFFKELKLQKWSRRIEPALSDSLSIRAFDEFLKNIATTIAFAKAYSFSFRDAYRFSKNNKDYIHSNGWGKAIRLGLKLGPLGWPFVCVGLRLREILKAYTNPAIKHLKCILDFKA</sequence>
<name>A0A6M1T6Q8_9BACT</name>
<dbReference type="CDD" id="cd00761">
    <property type="entry name" value="Glyco_tranf_GTA_type"/>
    <property type="match status" value="1"/>
</dbReference>
<dbReference type="InterPro" id="IPR050834">
    <property type="entry name" value="Glycosyltransf_2"/>
</dbReference>
<comment type="caution">
    <text evidence="2">The sequence shown here is derived from an EMBL/GenBank/DDBJ whole genome shotgun (WGS) entry which is preliminary data.</text>
</comment>
<protein>
    <submittedName>
        <fullName evidence="2">Glycosyltransferase family 2 protein</fullName>
    </submittedName>
</protein>
<dbReference type="InterPro" id="IPR029044">
    <property type="entry name" value="Nucleotide-diphossugar_trans"/>
</dbReference>
<reference evidence="2 3" key="1">
    <citation type="submission" date="2020-02" db="EMBL/GenBank/DDBJ databases">
        <title>Balneolaceae bacterium YR4-1, complete genome.</title>
        <authorList>
            <person name="Li Y."/>
            <person name="Wu S."/>
        </authorList>
    </citation>
    <scope>NUCLEOTIDE SEQUENCE [LARGE SCALE GENOMIC DNA]</scope>
    <source>
        <strain evidence="2 3">YR4-1</strain>
    </source>
</reference>
<dbReference type="RefSeq" id="WP_165139857.1">
    <property type="nucleotide sequence ID" value="NZ_JAALLT010000002.1"/>
</dbReference>
<dbReference type="AlphaFoldDB" id="A0A6M1T6Q8"/>
<evidence type="ECO:0000313" key="3">
    <source>
        <dbReference type="Proteomes" id="UP000473278"/>
    </source>
</evidence>
<proteinExistence type="predicted"/>
<dbReference type="InterPro" id="IPR001173">
    <property type="entry name" value="Glyco_trans_2-like"/>
</dbReference>
<keyword evidence="2" id="KW-0808">Transferase</keyword>
<evidence type="ECO:0000313" key="2">
    <source>
        <dbReference type="EMBL" id="NGP75943.1"/>
    </source>
</evidence>